<proteinExistence type="predicted"/>
<evidence type="ECO:0000313" key="2">
    <source>
        <dbReference type="Proteomes" id="UP000189835"/>
    </source>
</evidence>
<organism evidence="1 2">
    <name type="scientific">Microcystis aeruginosa KW</name>
    <dbReference type="NCBI Taxonomy" id="1960155"/>
    <lineage>
        <taxon>Bacteria</taxon>
        <taxon>Bacillati</taxon>
        <taxon>Cyanobacteriota</taxon>
        <taxon>Cyanophyceae</taxon>
        <taxon>Oscillatoriophycideae</taxon>
        <taxon>Chroococcales</taxon>
        <taxon>Microcystaceae</taxon>
        <taxon>Microcystis</taxon>
    </lineage>
</organism>
<accession>A0A1V4BPQ1</accession>
<reference evidence="1 2" key="1">
    <citation type="submission" date="2017-02" db="EMBL/GenBank/DDBJ databases">
        <title>Genome sequence of Microcystis aeruginosa KW.</title>
        <authorList>
            <person name="Oh H.-M."/>
            <person name="Ahn C.-Y."/>
            <person name="Jeong H."/>
            <person name="Srivastava A."/>
            <person name="Lee H.-G."/>
            <person name="Kang S.-R."/>
        </authorList>
    </citation>
    <scope>NUCLEOTIDE SEQUENCE [LARGE SCALE GENOMIC DNA]</scope>
    <source>
        <strain evidence="1 2">KW</strain>
    </source>
</reference>
<gene>
    <name evidence="1" type="ORF">B1L04_20265</name>
</gene>
<name>A0A1V4BPQ1_MICAE</name>
<dbReference type="EMBL" id="MVGR01000005">
    <property type="protein sequence ID" value="OPF16117.1"/>
    <property type="molecule type" value="Genomic_DNA"/>
</dbReference>
<evidence type="ECO:0000313" key="1">
    <source>
        <dbReference type="EMBL" id="OPF16117.1"/>
    </source>
</evidence>
<protein>
    <submittedName>
        <fullName evidence="1">Uncharacterized protein</fullName>
    </submittedName>
</protein>
<sequence length="179" mass="19872">MKKLYPIITATSLVLIASLAGYHLPATGDQSPVKKIPVFIPDDTNVYLKNGTSLSGRLIKFDSQAKTIALGRDSKTKEVAMKEIKQIEFQGKVIIKSGRLVIRGEEKSSNPKENRKRWQEPLQNFKIIDVNQGKAEVTLTSLDPLEIIGIEGVASNSSYVVEEIKFNPSDKIEIQVNPH</sequence>
<comment type="caution">
    <text evidence="1">The sequence shown here is derived from an EMBL/GenBank/DDBJ whole genome shotgun (WGS) entry which is preliminary data.</text>
</comment>
<dbReference type="AlphaFoldDB" id="A0A1V4BPQ1"/>
<dbReference type="Proteomes" id="UP000189835">
    <property type="component" value="Unassembled WGS sequence"/>
</dbReference>
<dbReference type="RefSeq" id="WP_079210034.1">
    <property type="nucleotide sequence ID" value="NZ_MVGR01000005.1"/>
</dbReference>